<dbReference type="Proteomes" id="UP001615550">
    <property type="component" value="Unassembled WGS sequence"/>
</dbReference>
<feature type="compositionally biased region" description="Low complexity" evidence="1">
    <location>
        <begin position="1"/>
        <end position="17"/>
    </location>
</feature>
<accession>A0ABW8DB10</accession>
<feature type="region of interest" description="Disordered" evidence="1">
    <location>
        <begin position="1"/>
        <end position="37"/>
    </location>
</feature>
<proteinExistence type="predicted"/>
<gene>
    <name evidence="2" type="ORF">ACD661_15105</name>
</gene>
<organism evidence="2 3">
    <name type="scientific">Legionella lytica</name>
    <dbReference type="NCBI Taxonomy" id="96232"/>
    <lineage>
        <taxon>Bacteria</taxon>
        <taxon>Pseudomonadati</taxon>
        <taxon>Pseudomonadota</taxon>
        <taxon>Gammaproteobacteria</taxon>
        <taxon>Legionellales</taxon>
        <taxon>Legionellaceae</taxon>
        <taxon>Legionella</taxon>
    </lineage>
</organism>
<comment type="caution">
    <text evidence="2">The sequence shown here is derived from an EMBL/GenBank/DDBJ whole genome shotgun (WGS) entry which is preliminary data.</text>
</comment>
<evidence type="ECO:0000313" key="2">
    <source>
        <dbReference type="EMBL" id="MFJ1269889.1"/>
    </source>
</evidence>
<feature type="compositionally biased region" description="Basic and acidic residues" evidence="1">
    <location>
        <begin position="436"/>
        <end position="447"/>
    </location>
</feature>
<sequence>MQTPSTTITTTDSSTTTEHNPYQTPVKKNPSGTHTKASDLFFMQDPRVNQNIKPQALEPKTEEEFLDRIFSLENLNKEKNLSYNNRNYLIESKSKLRRQRRFVAFDEKIDVTYPFLRYTTDKLKELLIDANDVHKPLSFNVKRIKHQREIPPQITTSDGSRTPPPDNLQAEMGDIVPGLTVPSTSQTNSQMREGKILQSPRKMVRRQLFPRNPTTDTPQSGLAPNELIPVPAPIFECTSVKRNFSYLLNTMEASSTLSSTTEKDSPSPFDGEAIVRFRFVIGSSIEGKTLFSIGFDETKMSHGQLAAKTEDAEVSCNAAGIICFEKCDEKWLIKTVSNKTGHFKCGSESFLTTIGMLFTDFSSYLSEEITLINESLENPKEKKSFTFKVNSLKKRYDDYAISVPPAIHVDIPNAEHTATTEDNALLFFSTPKKARRDVSSHPTRDSELAQLGTDYTPTGDQPNYKFP</sequence>
<evidence type="ECO:0000256" key="1">
    <source>
        <dbReference type="SAM" id="MobiDB-lite"/>
    </source>
</evidence>
<evidence type="ECO:0008006" key="4">
    <source>
        <dbReference type="Google" id="ProtNLM"/>
    </source>
</evidence>
<dbReference type="EMBL" id="JBGORX010000010">
    <property type="protein sequence ID" value="MFJ1269889.1"/>
    <property type="molecule type" value="Genomic_DNA"/>
</dbReference>
<feature type="region of interest" description="Disordered" evidence="1">
    <location>
        <begin position="150"/>
        <end position="173"/>
    </location>
</feature>
<evidence type="ECO:0000313" key="3">
    <source>
        <dbReference type="Proteomes" id="UP001615550"/>
    </source>
</evidence>
<name>A0ABW8DB10_9GAMM</name>
<feature type="region of interest" description="Disordered" evidence="1">
    <location>
        <begin position="435"/>
        <end position="467"/>
    </location>
</feature>
<protein>
    <recommendedName>
        <fullName evidence="4">Substrate of the Dot/Icm secretion system</fullName>
    </recommendedName>
</protein>
<reference evidence="2 3" key="1">
    <citation type="submission" date="2024-08" db="EMBL/GenBank/DDBJ databases">
        <title>Draft Genome Sequence of Legionella lytica strain DSB2004, Isolated From a Fire Sprinkler System.</title>
        <authorList>
            <person name="Everhart A.D."/>
            <person name="Kidane D.T."/>
            <person name="Farone A.L."/>
            <person name="Farone M.B."/>
        </authorList>
    </citation>
    <scope>NUCLEOTIDE SEQUENCE [LARGE SCALE GENOMIC DNA]</scope>
    <source>
        <strain evidence="2 3">DSB2004</strain>
    </source>
</reference>
<keyword evidence="3" id="KW-1185">Reference proteome</keyword>
<dbReference type="RefSeq" id="WP_400188704.1">
    <property type="nucleotide sequence ID" value="NZ_JBGORX010000010.1"/>
</dbReference>